<protein>
    <recommendedName>
        <fullName evidence="8">ATP synthase subunit delta</fullName>
    </recommendedName>
    <alternativeName>
        <fullName evidence="8">ATP synthase F(1) sector subunit delta</fullName>
    </alternativeName>
    <alternativeName>
        <fullName evidence="8">F-type ATPase subunit delta</fullName>
        <shortName evidence="8">F-ATPase subunit delta</shortName>
    </alternativeName>
</protein>
<dbReference type="InterPro" id="IPR026015">
    <property type="entry name" value="ATP_synth_OSCP/delta_N_sf"/>
</dbReference>
<dbReference type="InterPro" id="IPR020781">
    <property type="entry name" value="ATPase_OSCP/d_CS"/>
</dbReference>
<evidence type="ECO:0000256" key="1">
    <source>
        <dbReference type="ARBA" id="ARBA00004370"/>
    </source>
</evidence>
<keyword evidence="7 8" id="KW-0066">ATP synthesis</keyword>
<dbReference type="PANTHER" id="PTHR11910">
    <property type="entry name" value="ATP SYNTHASE DELTA CHAIN"/>
    <property type="match status" value="1"/>
</dbReference>
<dbReference type="Gene3D" id="1.10.520.20">
    <property type="entry name" value="N-terminal domain of the delta subunit of the F1F0-ATP synthase"/>
    <property type="match status" value="1"/>
</dbReference>
<dbReference type="NCBIfam" id="NF004403">
    <property type="entry name" value="PRK05758.2-4"/>
    <property type="match status" value="1"/>
</dbReference>
<reference evidence="10" key="1">
    <citation type="journal article" date="2019" name="Int. J. Syst. Evol. Microbiol.">
        <title>The Global Catalogue of Microorganisms (GCM) 10K type strain sequencing project: providing services to taxonomists for standard genome sequencing and annotation.</title>
        <authorList>
            <consortium name="The Broad Institute Genomics Platform"/>
            <consortium name="The Broad Institute Genome Sequencing Center for Infectious Disease"/>
            <person name="Wu L."/>
            <person name="Ma J."/>
        </authorList>
    </citation>
    <scope>NUCLEOTIDE SEQUENCE [LARGE SCALE GENOMIC DNA]</scope>
    <source>
        <strain evidence="10">KCTC 3950</strain>
    </source>
</reference>
<proteinExistence type="inferred from homology"/>
<name>A0ABW5PKE0_9BACL</name>
<keyword evidence="6 8" id="KW-0139">CF(1)</keyword>
<organism evidence="9 10">
    <name type="scientific">Paenibacillus gansuensis</name>
    <dbReference type="NCBI Taxonomy" id="306542"/>
    <lineage>
        <taxon>Bacteria</taxon>
        <taxon>Bacillati</taxon>
        <taxon>Bacillota</taxon>
        <taxon>Bacilli</taxon>
        <taxon>Bacillales</taxon>
        <taxon>Paenibacillaceae</taxon>
        <taxon>Paenibacillus</taxon>
    </lineage>
</organism>
<dbReference type="NCBIfam" id="TIGR01145">
    <property type="entry name" value="ATP_synt_delta"/>
    <property type="match status" value="1"/>
</dbReference>
<evidence type="ECO:0000256" key="7">
    <source>
        <dbReference type="ARBA" id="ARBA00023310"/>
    </source>
</evidence>
<dbReference type="EMBL" id="JBHUME010000019">
    <property type="protein sequence ID" value="MFD2615501.1"/>
    <property type="molecule type" value="Genomic_DNA"/>
</dbReference>
<sequence>MSREALVAKRYAKALFELARDKGVIAQVENHLKIVVDTINSNKELDAFLKHPGVDSKAKFSVLQNAFGHELSGLVMDTLRLLISKGRETVLPELLKSYVTVAGEALGQADAVVSSMEPLTAEQSAEIAAKFGQITGKTIRIENVIDKSLLGGIQVRIGDRLYDGSLSGKLARLEQSLKQAQAL</sequence>
<keyword evidence="8" id="KW-1003">Cell membrane</keyword>
<comment type="function">
    <text evidence="8">This protein is part of the stalk that links CF(0) to CF(1). It either transmits conformational changes from CF(0) to CF(1) or is implicated in proton conduction.</text>
</comment>
<evidence type="ECO:0000256" key="6">
    <source>
        <dbReference type="ARBA" id="ARBA00023196"/>
    </source>
</evidence>
<keyword evidence="4 8" id="KW-0406">Ion transport</keyword>
<evidence type="ECO:0000256" key="5">
    <source>
        <dbReference type="ARBA" id="ARBA00023136"/>
    </source>
</evidence>
<gene>
    <name evidence="8" type="primary">atpH</name>
    <name evidence="9" type="ORF">ACFSUF_24140</name>
</gene>
<dbReference type="SUPFAM" id="SSF47928">
    <property type="entry name" value="N-terminal domain of the delta subunit of the F1F0-ATP synthase"/>
    <property type="match status" value="1"/>
</dbReference>
<dbReference type="HAMAP" id="MF_01416">
    <property type="entry name" value="ATP_synth_delta_bact"/>
    <property type="match status" value="1"/>
</dbReference>
<accession>A0ABW5PKE0</accession>
<keyword evidence="5 8" id="KW-0472">Membrane</keyword>
<comment type="subcellular location">
    <subcellularLocation>
        <location evidence="8">Cell membrane</location>
        <topology evidence="8">Peripheral membrane protein</topology>
    </subcellularLocation>
    <subcellularLocation>
        <location evidence="1">Membrane</location>
    </subcellularLocation>
</comment>
<comment type="function">
    <text evidence="8">F(1)F(0) ATP synthase produces ATP from ADP in the presence of a proton or sodium gradient. F-type ATPases consist of two structural domains, F(1) containing the extramembraneous catalytic core and F(0) containing the membrane proton channel, linked together by a central stalk and a peripheral stalk. During catalysis, ATP synthesis in the catalytic domain of F(1) is coupled via a rotary mechanism of the central stalk subunits to proton translocation.</text>
</comment>
<dbReference type="InterPro" id="IPR000711">
    <property type="entry name" value="ATPase_OSCP/dsu"/>
</dbReference>
<evidence type="ECO:0000313" key="9">
    <source>
        <dbReference type="EMBL" id="MFD2615501.1"/>
    </source>
</evidence>
<evidence type="ECO:0000256" key="4">
    <source>
        <dbReference type="ARBA" id="ARBA00023065"/>
    </source>
</evidence>
<evidence type="ECO:0000313" key="10">
    <source>
        <dbReference type="Proteomes" id="UP001597541"/>
    </source>
</evidence>
<evidence type="ECO:0000256" key="2">
    <source>
        <dbReference type="ARBA" id="ARBA00022448"/>
    </source>
</evidence>
<dbReference type="Pfam" id="PF00213">
    <property type="entry name" value="OSCP"/>
    <property type="match status" value="1"/>
</dbReference>
<dbReference type="PRINTS" id="PR00125">
    <property type="entry name" value="ATPASEDELTA"/>
</dbReference>
<keyword evidence="3 8" id="KW-0375">Hydrogen ion transport</keyword>
<comment type="similarity">
    <text evidence="8">Belongs to the ATPase delta chain family.</text>
</comment>
<keyword evidence="10" id="KW-1185">Reference proteome</keyword>
<evidence type="ECO:0000256" key="8">
    <source>
        <dbReference type="HAMAP-Rule" id="MF_01416"/>
    </source>
</evidence>
<keyword evidence="2 8" id="KW-0813">Transport</keyword>
<dbReference type="PROSITE" id="PS00389">
    <property type="entry name" value="ATPASE_DELTA"/>
    <property type="match status" value="1"/>
</dbReference>
<comment type="caution">
    <text evidence="9">The sequence shown here is derived from an EMBL/GenBank/DDBJ whole genome shotgun (WGS) entry which is preliminary data.</text>
</comment>
<dbReference type="RefSeq" id="WP_377607432.1">
    <property type="nucleotide sequence ID" value="NZ_JBHUME010000019.1"/>
</dbReference>
<evidence type="ECO:0000256" key="3">
    <source>
        <dbReference type="ARBA" id="ARBA00022781"/>
    </source>
</evidence>
<dbReference type="Proteomes" id="UP001597541">
    <property type="component" value="Unassembled WGS sequence"/>
</dbReference>